<feature type="compositionally biased region" description="Polar residues" evidence="5">
    <location>
        <begin position="449"/>
        <end position="458"/>
    </location>
</feature>
<dbReference type="AlphaFoldDB" id="A0A0R3QT32"/>
<feature type="compositionally biased region" description="Basic and acidic residues" evidence="5">
    <location>
        <begin position="459"/>
        <end position="491"/>
    </location>
</feature>
<sequence>MNDRNKHSIRSPAWKNPCDVIKKGIRKNRQHFKKIDKNLQMFLILRGLSVSSSSSPSSSLKQLSVDNEADERFSVLSTKILQGADSVIINPFRRVSCKRSLNRNTLPEKIIDDRCGVSSTVVDLIADSNALQEFPSSVFDKVKKISMPKDTEARSSTSVSTTTTSTTVSLPVDFSSIDEFSCSTPKKKTLRVEESKTKVDSLPVDLRLGLKLRLESPKRFFWLEKSKGIGVDSLFWCNSSLFHISAAYDDAIKLFCSLQTGANEIAMETTERSVSDLSKFLACTLYWQFPDLAWQPSFPRLDNDSRLIGVRNPVVPSLHTLGDPLVQALTMQWFLSLEQLYHSWLFGTRQYFYACCPTYTILFWKTPKGTVEMDEHLSKSDEKYNFQVVITPTTYGFRQQLREDGIKYSMPLRHSRYSSSRHSILNDNSLLGTTQSQPPLISDNKKEQSWVSSDSSLSGKRDDFILISDSKENQVENDEERKNEKNDKGSESPDDLNSSNDTDNDEWLRGIGISPRKTLKITRNKSVMSSHSLDYERSFSLDPDFTDENKKSAIVLKDLDSIAALYNMMTTSNFGRVATGPQAGFPPTLLARQPFLNAVLKNLKCQYRDFTKDGADFYVCEWENGPIMPHMITMLENFLRHNSKLDQETSIVGQISGRFKCPGMNDAAGLDEMANFSSFEFRLGSFFKQ</sequence>
<proteinExistence type="inferred from homology"/>
<evidence type="ECO:0000256" key="3">
    <source>
        <dbReference type="ARBA" id="ARBA00023242"/>
    </source>
</evidence>
<name>A0A0R3QT32_9BILA</name>
<dbReference type="EMBL" id="UZAG01016661">
    <property type="protein sequence ID" value="VDO29910.1"/>
    <property type="molecule type" value="Genomic_DNA"/>
</dbReference>
<dbReference type="PANTHER" id="PTHR12972:SF0">
    <property type="entry name" value="PROTEIN DOWNSTREAM NEIGHBOR OF SON"/>
    <property type="match status" value="1"/>
</dbReference>
<comment type="subcellular location">
    <subcellularLocation>
        <location evidence="1">Nucleus</location>
    </subcellularLocation>
</comment>
<reference evidence="6 7" key="2">
    <citation type="submission" date="2018-11" db="EMBL/GenBank/DDBJ databases">
        <authorList>
            <consortium name="Pathogen Informatics"/>
        </authorList>
    </citation>
    <scope>NUCLEOTIDE SEQUENCE [LARGE SCALE GENOMIC DNA]</scope>
</reference>
<dbReference type="GO" id="GO:0033260">
    <property type="term" value="P:nuclear DNA replication"/>
    <property type="evidence" value="ECO:0007669"/>
    <property type="project" value="TreeGrafter"/>
</dbReference>
<organism evidence="8">
    <name type="scientific">Brugia timori</name>
    <dbReference type="NCBI Taxonomy" id="42155"/>
    <lineage>
        <taxon>Eukaryota</taxon>
        <taxon>Metazoa</taxon>
        <taxon>Ecdysozoa</taxon>
        <taxon>Nematoda</taxon>
        <taxon>Chromadorea</taxon>
        <taxon>Rhabditida</taxon>
        <taxon>Spirurina</taxon>
        <taxon>Spiruromorpha</taxon>
        <taxon>Filarioidea</taxon>
        <taxon>Onchocercidae</taxon>
        <taxon>Brugia</taxon>
    </lineage>
</organism>
<feature type="region of interest" description="Disordered" evidence="5">
    <location>
        <begin position="432"/>
        <end position="509"/>
    </location>
</feature>
<accession>A0A0R3QT32</accession>
<evidence type="ECO:0000313" key="7">
    <source>
        <dbReference type="Proteomes" id="UP000280834"/>
    </source>
</evidence>
<evidence type="ECO:0000313" key="8">
    <source>
        <dbReference type="WBParaSite" id="BTMF_0001088401-mRNA-1"/>
    </source>
</evidence>
<dbReference type="STRING" id="42155.A0A0R3QT32"/>
<gene>
    <name evidence="6" type="ORF">BTMF_LOCUS8918</name>
</gene>
<comment type="similarity">
    <text evidence="4">Belongs to the DONSON family.</text>
</comment>
<dbReference type="PANTHER" id="PTHR12972">
    <property type="entry name" value="DOWNSTREAM NEIGHBOR OF SON"/>
    <property type="match status" value="1"/>
</dbReference>
<evidence type="ECO:0000313" key="6">
    <source>
        <dbReference type="EMBL" id="VDO29910.1"/>
    </source>
</evidence>
<protein>
    <submittedName>
        <fullName evidence="8">WD_REPEATS_REGION domain-containing protein</fullName>
    </submittedName>
</protein>
<keyword evidence="3" id="KW-0539">Nucleus</keyword>
<dbReference type="WBParaSite" id="BTMF_0001088401-mRNA-1">
    <property type="protein sequence ID" value="BTMF_0001088401-mRNA-1"/>
    <property type="gene ID" value="BTMF_0001088401"/>
</dbReference>
<dbReference type="InterPro" id="IPR024861">
    <property type="entry name" value="Donson"/>
</dbReference>
<reference evidence="8" key="1">
    <citation type="submission" date="2017-02" db="UniProtKB">
        <authorList>
            <consortium name="WormBaseParasite"/>
        </authorList>
    </citation>
    <scope>IDENTIFICATION</scope>
</reference>
<dbReference type="Proteomes" id="UP000280834">
    <property type="component" value="Unassembled WGS sequence"/>
</dbReference>
<dbReference type="GO" id="GO:0005634">
    <property type="term" value="C:nucleus"/>
    <property type="evidence" value="ECO:0007669"/>
    <property type="project" value="UniProtKB-SubCell"/>
</dbReference>
<keyword evidence="2" id="KW-0217">Developmental protein</keyword>
<evidence type="ECO:0000256" key="4">
    <source>
        <dbReference type="ARBA" id="ARBA00025806"/>
    </source>
</evidence>
<evidence type="ECO:0000256" key="5">
    <source>
        <dbReference type="SAM" id="MobiDB-lite"/>
    </source>
</evidence>
<evidence type="ECO:0000256" key="1">
    <source>
        <dbReference type="ARBA" id="ARBA00004123"/>
    </source>
</evidence>
<keyword evidence="7" id="KW-1185">Reference proteome</keyword>
<evidence type="ECO:0000256" key="2">
    <source>
        <dbReference type="ARBA" id="ARBA00022473"/>
    </source>
</evidence>